<dbReference type="CDD" id="cd09272">
    <property type="entry name" value="RNase_HI_RT_Ty1"/>
    <property type="match status" value="1"/>
</dbReference>
<dbReference type="HOGENOM" id="CLU_2279074_0_0_1"/>
<dbReference type="EMBL" id="KE560999">
    <property type="protein sequence ID" value="EPZ34066.1"/>
    <property type="molecule type" value="Genomic_DNA"/>
</dbReference>
<organism evidence="1 2">
    <name type="scientific">Rozella allomycis (strain CSF55)</name>
    <dbReference type="NCBI Taxonomy" id="988480"/>
    <lineage>
        <taxon>Eukaryota</taxon>
        <taxon>Fungi</taxon>
        <taxon>Fungi incertae sedis</taxon>
        <taxon>Cryptomycota</taxon>
        <taxon>Cryptomycota incertae sedis</taxon>
        <taxon>Rozella</taxon>
    </lineage>
</organism>
<keyword evidence="2" id="KW-1185">Reference proteome</keyword>
<dbReference type="OrthoDB" id="3344688at2759"/>
<reference evidence="1 2" key="1">
    <citation type="journal article" date="2013" name="Curr. Biol.">
        <title>Shared signatures of parasitism and phylogenomics unite Cryptomycota and microsporidia.</title>
        <authorList>
            <person name="James T.Y."/>
            <person name="Pelin A."/>
            <person name="Bonen L."/>
            <person name="Ahrendt S."/>
            <person name="Sain D."/>
            <person name="Corradi N."/>
            <person name="Stajich J.E."/>
        </authorList>
    </citation>
    <scope>NUCLEOTIDE SEQUENCE [LARGE SCALE GENOMIC DNA]</scope>
    <source>
        <strain evidence="1 2">CSF55</strain>
    </source>
</reference>
<dbReference type="Proteomes" id="UP000030755">
    <property type="component" value="Unassembled WGS sequence"/>
</dbReference>
<gene>
    <name evidence="1" type="ORF">O9G_005301</name>
</gene>
<name>A0A075AUV9_ROZAC</name>
<evidence type="ECO:0000313" key="2">
    <source>
        <dbReference type="Proteomes" id="UP000030755"/>
    </source>
</evidence>
<sequence length="102" mass="11645">MHGRTKHIEERYHHVRDYVQKGIIKIEYEKSKDHISDILTKGLSQELNDYRRSKMGVMKSREGVRMINDDLIKKINGTMDGFGDIIKSGNVIGSKVSDAGNL</sequence>
<evidence type="ECO:0000313" key="1">
    <source>
        <dbReference type="EMBL" id="EPZ34066.1"/>
    </source>
</evidence>
<dbReference type="AlphaFoldDB" id="A0A075AUV9"/>
<protein>
    <submittedName>
        <fullName evidence="1">Uncharacterized protein</fullName>
    </submittedName>
</protein>
<proteinExistence type="predicted"/>
<accession>A0A075AUV9</accession>